<proteinExistence type="predicted"/>
<organism evidence="1">
    <name type="scientific">marine sediment metagenome</name>
    <dbReference type="NCBI Taxonomy" id="412755"/>
    <lineage>
        <taxon>unclassified sequences</taxon>
        <taxon>metagenomes</taxon>
        <taxon>ecological metagenomes</taxon>
    </lineage>
</organism>
<protein>
    <submittedName>
        <fullName evidence="1">Uncharacterized protein</fullName>
    </submittedName>
</protein>
<accession>X1T295</accession>
<reference evidence="1" key="1">
    <citation type="journal article" date="2014" name="Front. Microbiol.">
        <title>High frequency of phylogenetically diverse reductive dehalogenase-homologous genes in deep subseafloor sedimentary metagenomes.</title>
        <authorList>
            <person name="Kawai M."/>
            <person name="Futagami T."/>
            <person name="Toyoda A."/>
            <person name="Takaki Y."/>
            <person name="Nishi S."/>
            <person name="Hori S."/>
            <person name="Arai W."/>
            <person name="Tsubouchi T."/>
            <person name="Morono Y."/>
            <person name="Uchiyama I."/>
            <person name="Ito T."/>
            <person name="Fujiyama A."/>
            <person name="Inagaki F."/>
            <person name="Takami H."/>
        </authorList>
    </citation>
    <scope>NUCLEOTIDE SEQUENCE</scope>
    <source>
        <strain evidence="1">Expedition CK06-06</strain>
    </source>
</reference>
<name>X1T295_9ZZZZ</name>
<sequence>MLTPLALLFGELSHPSPLAWIAGLGYFLELEALIYKLPVVVQCPSKRNLSEAAAPILPS</sequence>
<dbReference type="AlphaFoldDB" id="X1T295"/>
<gene>
    <name evidence="1" type="ORF">S12H4_33552</name>
</gene>
<comment type="caution">
    <text evidence="1">The sequence shown here is derived from an EMBL/GenBank/DDBJ whole genome shotgun (WGS) entry which is preliminary data.</text>
</comment>
<dbReference type="EMBL" id="BARW01019778">
    <property type="protein sequence ID" value="GAI99333.1"/>
    <property type="molecule type" value="Genomic_DNA"/>
</dbReference>
<evidence type="ECO:0000313" key="1">
    <source>
        <dbReference type="EMBL" id="GAI99333.1"/>
    </source>
</evidence>